<protein>
    <submittedName>
        <fullName evidence="2">Uncharacterized protein</fullName>
    </submittedName>
</protein>
<organism evidence="2 3">
    <name type="scientific">Portunus trituberculatus</name>
    <name type="common">Swimming crab</name>
    <name type="synonym">Neptunus trituberculatus</name>
    <dbReference type="NCBI Taxonomy" id="210409"/>
    <lineage>
        <taxon>Eukaryota</taxon>
        <taxon>Metazoa</taxon>
        <taxon>Ecdysozoa</taxon>
        <taxon>Arthropoda</taxon>
        <taxon>Crustacea</taxon>
        <taxon>Multicrustacea</taxon>
        <taxon>Malacostraca</taxon>
        <taxon>Eumalacostraca</taxon>
        <taxon>Eucarida</taxon>
        <taxon>Decapoda</taxon>
        <taxon>Pleocyemata</taxon>
        <taxon>Brachyura</taxon>
        <taxon>Eubrachyura</taxon>
        <taxon>Portunoidea</taxon>
        <taxon>Portunidae</taxon>
        <taxon>Portuninae</taxon>
        <taxon>Portunus</taxon>
    </lineage>
</organism>
<reference evidence="2 3" key="1">
    <citation type="submission" date="2019-05" db="EMBL/GenBank/DDBJ databases">
        <title>Another draft genome of Portunus trituberculatus and its Hox gene families provides insights of decapod evolution.</title>
        <authorList>
            <person name="Jeong J.-H."/>
            <person name="Song I."/>
            <person name="Kim S."/>
            <person name="Choi T."/>
            <person name="Kim D."/>
            <person name="Ryu S."/>
            <person name="Kim W."/>
        </authorList>
    </citation>
    <scope>NUCLEOTIDE SEQUENCE [LARGE SCALE GENOMIC DNA]</scope>
    <source>
        <tissue evidence="2">Muscle</tissue>
    </source>
</reference>
<dbReference type="EMBL" id="VSRR010001513">
    <property type="protein sequence ID" value="MPC25812.1"/>
    <property type="molecule type" value="Genomic_DNA"/>
</dbReference>
<gene>
    <name evidence="2" type="ORF">E2C01_018935</name>
</gene>
<dbReference type="Proteomes" id="UP000324222">
    <property type="component" value="Unassembled WGS sequence"/>
</dbReference>
<dbReference type="AlphaFoldDB" id="A0A5B7DVV9"/>
<evidence type="ECO:0000313" key="2">
    <source>
        <dbReference type="EMBL" id="MPC25812.1"/>
    </source>
</evidence>
<evidence type="ECO:0000256" key="1">
    <source>
        <dbReference type="SAM" id="MobiDB-lite"/>
    </source>
</evidence>
<feature type="compositionally biased region" description="Gly residues" evidence="1">
    <location>
        <begin position="1"/>
        <end position="10"/>
    </location>
</feature>
<comment type="caution">
    <text evidence="2">The sequence shown here is derived from an EMBL/GenBank/DDBJ whole genome shotgun (WGS) entry which is preliminary data.</text>
</comment>
<sequence length="214" mass="24357">MRRASGGGHVVEGSRTLAAGGEQREERRVTEIGQEEKGSEINSWQSHEVAQHRTVYENTAHYSTLTPPTHALHLLHNFYHISVHAADQSHHRASCPSARHSSMHTRLTCVSLPERPFIGVQDGINHSLEISLGTETRCLGLWELGFRESLWTLDQLRQNYTSFIARQRLQRTVRSCMPLPGSQCGWLSALRKLERWRRYVLVELEVCGEVEGKL</sequence>
<evidence type="ECO:0000313" key="3">
    <source>
        <dbReference type="Proteomes" id="UP000324222"/>
    </source>
</evidence>
<accession>A0A5B7DVV9</accession>
<keyword evidence="3" id="KW-1185">Reference proteome</keyword>
<proteinExistence type="predicted"/>
<feature type="region of interest" description="Disordered" evidence="1">
    <location>
        <begin position="1"/>
        <end position="47"/>
    </location>
</feature>
<feature type="compositionally biased region" description="Basic and acidic residues" evidence="1">
    <location>
        <begin position="22"/>
        <end position="39"/>
    </location>
</feature>
<name>A0A5B7DVV9_PORTR</name>